<dbReference type="InterPro" id="IPR001763">
    <property type="entry name" value="Rhodanese-like_dom"/>
</dbReference>
<feature type="region of interest" description="Disordered" evidence="1">
    <location>
        <begin position="245"/>
        <end position="307"/>
    </location>
</feature>
<name>A0AAV2NLK9_9HYME</name>
<evidence type="ECO:0000313" key="4">
    <source>
        <dbReference type="Proteomes" id="UP001497644"/>
    </source>
</evidence>
<evidence type="ECO:0000313" key="3">
    <source>
        <dbReference type="EMBL" id="CAL1680610.1"/>
    </source>
</evidence>
<dbReference type="EMBL" id="OZ034825">
    <property type="protein sequence ID" value="CAL1680610.1"/>
    <property type="molecule type" value="Genomic_DNA"/>
</dbReference>
<reference evidence="3" key="1">
    <citation type="submission" date="2024-04" db="EMBL/GenBank/DDBJ databases">
        <authorList>
            <consortium name="Molecular Ecology Group"/>
        </authorList>
    </citation>
    <scope>NUCLEOTIDE SEQUENCE</scope>
</reference>
<dbReference type="SUPFAM" id="SSF52821">
    <property type="entry name" value="Rhodanese/Cell cycle control phosphatase"/>
    <property type="match status" value="1"/>
</dbReference>
<protein>
    <recommendedName>
        <fullName evidence="2">Rhodanese domain-containing protein</fullName>
    </recommendedName>
</protein>
<proteinExistence type="predicted"/>
<gene>
    <name evidence="3" type="ORF">LPLAT_LOCUS6603</name>
</gene>
<sequence length="322" mass="37749">MAKLVKQKYKNPRRHVDVRASPQSAPIINAKTRKILKWKEELKRRKRLGQANATKKNITKPLEVPRKKIVNKFKTPINEPLYSENDFISCNILYYLIQKSSRYLIIDTRQKINYDKSRILSNFSINIPHTEIKQGMPGFYYLEWIQEDHHSYELYTHRSHIYVDVIILLDWDTTKESLTSTTALNVLKDTLKNCDVYTEYGRIKILNGGYNEWLRRYPSFVTNPSVDETDVLMINSNLNNTKASIIGDNDKDCPRRSISKKESKTPVKSSKKSLSKSSQKDVNKYMTPKKSNITEIENVDKKRRSSRRRVTFCEAYIDLTED</sequence>
<dbReference type="AlphaFoldDB" id="A0AAV2NLK9"/>
<feature type="compositionally biased region" description="Basic residues" evidence="1">
    <location>
        <begin position="1"/>
        <end position="13"/>
    </location>
</feature>
<dbReference type="Gene3D" id="3.40.250.10">
    <property type="entry name" value="Rhodanese-like domain"/>
    <property type="match status" value="1"/>
</dbReference>
<dbReference type="InterPro" id="IPR036873">
    <property type="entry name" value="Rhodanese-like_dom_sf"/>
</dbReference>
<feature type="region of interest" description="Disordered" evidence="1">
    <location>
        <begin position="1"/>
        <end position="20"/>
    </location>
</feature>
<keyword evidence="4" id="KW-1185">Reference proteome</keyword>
<dbReference type="Proteomes" id="UP001497644">
    <property type="component" value="Chromosome 2"/>
</dbReference>
<organism evidence="3 4">
    <name type="scientific">Lasius platythorax</name>
    <dbReference type="NCBI Taxonomy" id="488582"/>
    <lineage>
        <taxon>Eukaryota</taxon>
        <taxon>Metazoa</taxon>
        <taxon>Ecdysozoa</taxon>
        <taxon>Arthropoda</taxon>
        <taxon>Hexapoda</taxon>
        <taxon>Insecta</taxon>
        <taxon>Pterygota</taxon>
        <taxon>Neoptera</taxon>
        <taxon>Endopterygota</taxon>
        <taxon>Hymenoptera</taxon>
        <taxon>Apocrita</taxon>
        <taxon>Aculeata</taxon>
        <taxon>Formicoidea</taxon>
        <taxon>Formicidae</taxon>
        <taxon>Formicinae</taxon>
        <taxon>Lasius</taxon>
        <taxon>Lasius</taxon>
    </lineage>
</organism>
<feature type="compositionally biased region" description="Basic and acidic residues" evidence="1">
    <location>
        <begin position="248"/>
        <end position="265"/>
    </location>
</feature>
<dbReference type="PROSITE" id="PS50206">
    <property type="entry name" value="RHODANESE_3"/>
    <property type="match status" value="1"/>
</dbReference>
<evidence type="ECO:0000256" key="1">
    <source>
        <dbReference type="SAM" id="MobiDB-lite"/>
    </source>
</evidence>
<accession>A0AAV2NLK9</accession>
<feature type="domain" description="Rhodanese" evidence="2">
    <location>
        <begin position="99"/>
        <end position="222"/>
    </location>
</feature>
<evidence type="ECO:0000259" key="2">
    <source>
        <dbReference type="PROSITE" id="PS50206"/>
    </source>
</evidence>